<evidence type="ECO:0000256" key="5">
    <source>
        <dbReference type="ARBA" id="ARBA00022756"/>
    </source>
</evidence>
<evidence type="ECO:0000256" key="6">
    <source>
        <dbReference type="ARBA" id="ARBA00022840"/>
    </source>
</evidence>
<keyword evidence="10" id="KW-1185">Reference proteome</keyword>
<comment type="cofactor">
    <cofactor evidence="8">
        <name>Mg(2+)</name>
        <dbReference type="ChEBI" id="CHEBI:18420"/>
    </cofactor>
</comment>
<keyword evidence="1 8" id="KW-0963">Cytoplasm</keyword>
<evidence type="ECO:0000256" key="1">
    <source>
        <dbReference type="ARBA" id="ARBA00022490"/>
    </source>
</evidence>
<evidence type="ECO:0000256" key="3">
    <source>
        <dbReference type="ARBA" id="ARBA00022723"/>
    </source>
</evidence>
<comment type="similarity">
    <text evidence="8">Belongs to the dethiobiotin synthetase family.</text>
</comment>
<feature type="binding site" evidence="8">
    <location>
        <position position="208"/>
    </location>
    <ligand>
        <name>ATP</name>
        <dbReference type="ChEBI" id="CHEBI:30616"/>
    </ligand>
</feature>
<dbReference type="AlphaFoldDB" id="A0A1Y1SB41"/>
<feature type="binding site" evidence="8">
    <location>
        <position position="115"/>
    </location>
    <ligand>
        <name>Mg(2+)</name>
        <dbReference type="ChEBI" id="CHEBI:18420"/>
    </ligand>
</feature>
<dbReference type="UniPathway" id="UPA00078">
    <property type="reaction ID" value="UER00161"/>
</dbReference>
<dbReference type="STRING" id="1317117.ATO7_15153"/>
<comment type="function">
    <text evidence="8">Catalyzes a mechanistically unusual reaction, the ATP-dependent insertion of CO2 between the N7 and N8 nitrogen atoms of 7,8-diaminopelargonic acid (DAPA, also called 7,8-diammoniononanoate) to form a ureido ring.</text>
</comment>
<comment type="caution">
    <text evidence="9">The sequence shown here is derived from an EMBL/GenBank/DDBJ whole genome shotgun (WGS) entry which is preliminary data.</text>
</comment>
<feature type="binding site" evidence="8">
    <location>
        <begin position="12"/>
        <end position="17"/>
    </location>
    <ligand>
        <name>ATP</name>
        <dbReference type="ChEBI" id="CHEBI:30616"/>
    </ligand>
</feature>
<feature type="binding site" evidence="8">
    <location>
        <position position="54"/>
    </location>
    <ligand>
        <name>ATP</name>
        <dbReference type="ChEBI" id="CHEBI:30616"/>
    </ligand>
</feature>
<dbReference type="Pfam" id="PF13500">
    <property type="entry name" value="AAA_26"/>
    <property type="match status" value="1"/>
</dbReference>
<name>A0A1Y1SB41_9GAMM</name>
<reference evidence="9 10" key="1">
    <citation type="submission" date="2013-04" db="EMBL/GenBank/DDBJ databases">
        <title>Oceanococcus atlanticus 22II-S10r2 Genome Sequencing.</title>
        <authorList>
            <person name="Lai Q."/>
            <person name="Li G."/>
            <person name="Shao Z."/>
        </authorList>
    </citation>
    <scope>NUCLEOTIDE SEQUENCE [LARGE SCALE GENOMIC DNA]</scope>
    <source>
        <strain evidence="9 10">22II-S10r2</strain>
    </source>
</reference>
<dbReference type="PANTHER" id="PTHR43210:SF5">
    <property type="entry name" value="DETHIOBIOTIN SYNTHETASE"/>
    <property type="match status" value="1"/>
</dbReference>
<dbReference type="InterPro" id="IPR027417">
    <property type="entry name" value="P-loop_NTPase"/>
</dbReference>
<feature type="binding site" evidence="8">
    <location>
        <position position="54"/>
    </location>
    <ligand>
        <name>Mg(2+)</name>
        <dbReference type="ChEBI" id="CHEBI:18420"/>
    </ligand>
</feature>
<accession>A0A1Y1SB41</accession>
<evidence type="ECO:0000256" key="7">
    <source>
        <dbReference type="ARBA" id="ARBA00022842"/>
    </source>
</evidence>
<feature type="active site" evidence="8">
    <location>
        <position position="37"/>
    </location>
</feature>
<keyword evidence="7 8" id="KW-0460">Magnesium</keyword>
<dbReference type="GO" id="GO:0005524">
    <property type="term" value="F:ATP binding"/>
    <property type="evidence" value="ECO:0007669"/>
    <property type="project" value="UniProtKB-UniRule"/>
</dbReference>
<dbReference type="EC" id="6.3.3.3" evidence="8"/>
<dbReference type="PANTHER" id="PTHR43210">
    <property type="entry name" value="DETHIOBIOTIN SYNTHETASE"/>
    <property type="match status" value="1"/>
</dbReference>
<comment type="subunit">
    <text evidence="8">Homodimer.</text>
</comment>
<keyword evidence="3 8" id="KW-0479">Metal-binding</keyword>
<protein>
    <recommendedName>
        <fullName evidence="8">ATP-dependent dethiobiotin synthetase BioD</fullName>
        <ecNumber evidence="8">6.3.3.3</ecNumber>
    </recommendedName>
    <alternativeName>
        <fullName evidence="8">DTB synthetase</fullName>
        <shortName evidence="8">DTBS</shortName>
    </alternativeName>
    <alternativeName>
        <fullName evidence="8">Dethiobiotin synthase</fullName>
    </alternativeName>
</protein>
<evidence type="ECO:0000256" key="8">
    <source>
        <dbReference type="HAMAP-Rule" id="MF_00336"/>
    </source>
</evidence>
<keyword evidence="6 8" id="KW-0067">ATP-binding</keyword>
<dbReference type="RefSeq" id="WP_083563262.1">
    <property type="nucleotide sequence ID" value="NZ_AQQV01000004.1"/>
</dbReference>
<evidence type="ECO:0000256" key="4">
    <source>
        <dbReference type="ARBA" id="ARBA00022741"/>
    </source>
</evidence>
<dbReference type="GO" id="GO:0009102">
    <property type="term" value="P:biotin biosynthetic process"/>
    <property type="evidence" value="ECO:0007669"/>
    <property type="project" value="UniProtKB-UniRule"/>
</dbReference>
<keyword evidence="4 8" id="KW-0547">Nucleotide-binding</keyword>
<dbReference type="Gene3D" id="3.40.50.300">
    <property type="entry name" value="P-loop containing nucleotide triphosphate hydrolases"/>
    <property type="match status" value="1"/>
</dbReference>
<evidence type="ECO:0000313" key="10">
    <source>
        <dbReference type="Proteomes" id="UP000192342"/>
    </source>
</evidence>
<dbReference type="EMBL" id="AQQV01000004">
    <property type="protein sequence ID" value="ORE85571.1"/>
    <property type="molecule type" value="Genomic_DNA"/>
</dbReference>
<dbReference type="HAMAP" id="MF_00336">
    <property type="entry name" value="BioD"/>
    <property type="match status" value="1"/>
</dbReference>
<dbReference type="GO" id="GO:0042803">
    <property type="term" value="F:protein homodimerization activity"/>
    <property type="evidence" value="ECO:0007669"/>
    <property type="project" value="UniProtKB-ARBA"/>
</dbReference>
<comment type="subcellular location">
    <subcellularLocation>
        <location evidence="8">Cytoplasm</location>
    </subcellularLocation>
</comment>
<dbReference type="PIRSF" id="PIRSF006755">
    <property type="entry name" value="DTB_synth"/>
    <property type="match status" value="1"/>
</dbReference>
<feature type="binding site" evidence="8">
    <location>
        <begin position="115"/>
        <end position="118"/>
    </location>
    <ligand>
        <name>ATP</name>
        <dbReference type="ChEBI" id="CHEBI:30616"/>
    </ligand>
</feature>
<dbReference type="CDD" id="cd03109">
    <property type="entry name" value="DTBS"/>
    <property type="match status" value="1"/>
</dbReference>
<gene>
    <name evidence="8 9" type="primary">bioD</name>
    <name evidence="9" type="ORF">ATO7_15153</name>
</gene>
<dbReference type="GO" id="GO:0000287">
    <property type="term" value="F:magnesium ion binding"/>
    <property type="evidence" value="ECO:0007669"/>
    <property type="project" value="UniProtKB-UniRule"/>
</dbReference>
<evidence type="ECO:0000313" key="9">
    <source>
        <dbReference type="EMBL" id="ORE85571.1"/>
    </source>
</evidence>
<dbReference type="SUPFAM" id="SSF52540">
    <property type="entry name" value="P-loop containing nucleoside triphosphate hydrolases"/>
    <property type="match status" value="1"/>
</dbReference>
<feature type="binding site" evidence="8">
    <location>
        <position position="16"/>
    </location>
    <ligand>
        <name>Mg(2+)</name>
        <dbReference type="ChEBI" id="CHEBI:18420"/>
    </ligand>
</feature>
<dbReference type="FunFam" id="3.40.50.300:FF:000292">
    <property type="entry name" value="ATP-dependent dethiobiotin synthetase BioD"/>
    <property type="match status" value="1"/>
</dbReference>
<dbReference type="InterPro" id="IPR004472">
    <property type="entry name" value="DTB_synth_BioD"/>
</dbReference>
<keyword evidence="5 8" id="KW-0093">Biotin biosynthesis</keyword>
<dbReference type="GO" id="GO:0005829">
    <property type="term" value="C:cytosol"/>
    <property type="evidence" value="ECO:0007669"/>
    <property type="project" value="TreeGrafter"/>
</dbReference>
<proteinExistence type="inferred from homology"/>
<comment type="pathway">
    <text evidence="8">Cofactor biosynthesis; biotin biosynthesis; biotin from 7,8-diaminononanoate: step 1/2.</text>
</comment>
<keyword evidence="2 8" id="KW-0436">Ligase</keyword>
<comment type="caution">
    <text evidence="8">Lacks conserved residue(s) required for the propagation of feature annotation.</text>
</comment>
<evidence type="ECO:0000256" key="2">
    <source>
        <dbReference type="ARBA" id="ARBA00022598"/>
    </source>
</evidence>
<sequence length="227" mass="23796">MPTLFVTGTDTDCGKTHVSVALLHALAARGKSAVGYKPVAAGCEHGPAGLSNADARTLWAASAPGFDYADINPVTLEPPIAPHVAADDLGLTIDPAALIEGAVALQSRSEWVVVEGAGGFRVPLNAQQDFADMVEAAAWPVLLVVGMRLGCINHALLSVEAIQRRAPLLGWVANVLPPEQPRLGENIAALQDRIPAPCLGIVRAATPQQAADEIDVEQLEYILRKTP</sequence>
<dbReference type="OrthoDB" id="9802097at2"/>
<comment type="catalytic activity">
    <reaction evidence="8">
        <text>(7R,8S)-7,8-diammoniononanoate + CO2 + ATP = (4R,5S)-dethiobiotin + ADP + phosphate + 3 H(+)</text>
        <dbReference type="Rhea" id="RHEA:15805"/>
        <dbReference type="ChEBI" id="CHEBI:15378"/>
        <dbReference type="ChEBI" id="CHEBI:16526"/>
        <dbReference type="ChEBI" id="CHEBI:30616"/>
        <dbReference type="ChEBI" id="CHEBI:43474"/>
        <dbReference type="ChEBI" id="CHEBI:149469"/>
        <dbReference type="ChEBI" id="CHEBI:149473"/>
        <dbReference type="ChEBI" id="CHEBI:456216"/>
        <dbReference type="EC" id="6.3.3.3"/>
    </reaction>
</comment>
<dbReference type="GO" id="GO:0004141">
    <property type="term" value="F:dethiobiotin synthase activity"/>
    <property type="evidence" value="ECO:0007669"/>
    <property type="project" value="UniProtKB-UniRule"/>
</dbReference>
<dbReference type="NCBIfam" id="TIGR00347">
    <property type="entry name" value="bioD"/>
    <property type="match status" value="1"/>
</dbReference>
<organism evidence="9 10">
    <name type="scientific">Oceanococcus atlanticus</name>
    <dbReference type="NCBI Taxonomy" id="1317117"/>
    <lineage>
        <taxon>Bacteria</taxon>
        <taxon>Pseudomonadati</taxon>
        <taxon>Pseudomonadota</taxon>
        <taxon>Gammaproteobacteria</taxon>
        <taxon>Chromatiales</taxon>
        <taxon>Oceanococcaceae</taxon>
        <taxon>Oceanococcus</taxon>
    </lineage>
</organism>
<dbReference type="Proteomes" id="UP000192342">
    <property type="component" value="Unassembled WGS sequence"/>
</dbReference>